<evidence type="ECO:0000256" key="2">
    <source>
        <dbReference type="SAM" id="Phobius"/>
    </source>
</evidence>
<reference evidence="3 4" key="1">
    <citation type="submission" date="2016-10" db="EMBL/GenBank/DDBJ databases">
        <authorList>
            <person name="de Groot N.N."/>
        </authorList>
    </citation>
    <scope>NUCLEOTIDE SEQUENCE [LARGE SCALE GENOMIC DNA]</scope>
    <source>
        <strain evidence="3 4">S137</strain>
    </source>
</reference>
<keyword evidence="2" id="KW-1133">Transmembrane helix</keyword>
<keyword evidence="2" id="KW-0472">Membrane</keyword>
<proteinExistence type="predicted"/>
<dbReference type="OrthoDB" id="9801841at2"/>
<dbReference type="Gene3D" id="3.60.40.10">
    <property type="entry name" value="PPM-type phosphatase domain"/>
    <property type="match status" value="1"/>
</dbReference>
<evidence type="ECO:0000313" key="3">
    <source>
        <dbReference type="EMBL" id="SDP60580.1"/>
    </source>
</evidence>
<organism evidence="3 4">
    <name type="scientific">Selenomonas ruminantium</name>
    <dbReference type="NCBI Taxonomy" id="971"/>
    <lineage>
        <taxon>Bacteria</taxon>
        <taxon>Bacillati</taxon>
        <taxon>Bacillota</taxon>
        <taxon>Negativicutes</taxon>
        <taxon>Selenomonadales</taxon>
        <taxon>Selenomonadaceae</taxon>
        <taxon>Selenomonas</taxon>
    </lineage>
</organism>
<protein>
    <submittedName>
        <fullName evidence="3">Serine/threonine protein phosphatase PrpC</fullName>
    </submittedName>
</protein>
<name>A0A1H0U3E6_SELRU</name>
<dbReference type="Proteomes" id="UP000182412">
    <property type="component" value="Unassembled WGS sequence"/>
</dbReference>
<feature type="transmembrane region" description="Helical" evidence="2">
    <location>
        <begin position="259"/>
        <end position="278"/>
    </location>
</feature>
<evidence type="ECO:0000313" key="4">
    <source>
        <dbReference type="Proteomes" id="UP000182412"/>
    </source>
</evidence>
<dbReference type="RefSeq" id="WP_074573046.1">
    <property type="nucleotide sequence ID" value="NZ_FNJQ01000028.1"/>
</dbReference>
<sequence length="656" mass="73134">MRKSNSDFRTAFASEAGSQLVNNDYFAFVELDDYACYVIASGITDFKESVGAKRAVENILLSFQEQPGISKMALKRYLQDANDRLVASASREKLRASVVVVVTDYEKMRYGAAGNARLRMYRQGRMKLQSKDQSLAQDLMDQGKAVTPVARSRERDNLYSYLGKRDDFEPFISPQMKLMDADIISLYTAGIWENVDEGELDDVFVDATNEPQESVDYVEELLLSRQPKELRNYTIASIFVNKVYSDPERARKRRRRIRIAIAAAILFIMVGGFLFYRYHAHQTAVREMYAQERRVLAYCSAENFVRAQKECDDCVQKAAKLEENSEAEKLESYQQTIDAIVQGDDSFRDKDFETAYDRFQSAKELSRQADMLGSDYIDRRIHQAGEHLSVDDLITLGDHALASGDLDKAEDYYFQARDKAEWQHYDEGKKRALEALNKLYDAKAKQLGKQDEASKALMQAAISKGDSLLSAGDYKGAEAAYLEARRMAAQLGDKGGRDQSMSGLENLHKAQGDAQKDMQQKAEEKANAFGAAAVAETNGDRAAANGDYSGAVAYYNSAYGKYAALHEYGEASNVSDKLANAQAKLQAMTEQQENARSLEDKAQNLYGAHDYENAKQAAAQAKAAYQQCGNSQKASEMDSLIAAITADEAIDGGEAQ</sequence>
<gene>
    <name evidence="3" type="ORF">SAMN05216366_12820</name>
</gene>
<feature type="coiled-coil region" evidence="1">
    <location>
        <begin position="571"/>
        <end position="608"/>
    </location>
</feature>
<dbReference type="SUPFAM" id="SSF81606">
    <property type="entry name" value="PP2C-like"/>
    <property type="match status" value="1"/>
</dbReference>
<keyword evidence="1" id="KW-0175">Coiled coil</keyword>
<dbReference type="InterPro" id="IPR011990">
    <property type="entry name" value="TPR-like_helical_dom_sf"/>
</dbReference>
<dbReference type="AlphaFoldDB" id="A0A1H0U3E6"/>
<accession>A0A1H0U3E6</accession>
<keyword evidence="2" id="KW-0812">Transmembrane</keyword>
<evidence type="ECO:0000256" key="1">
    <source>
        <dbReference type="SAM" id="Coils"/>
    </source>
</evidence>
<dbReference type="Gene3D" id="1.25.40.10">
    <property type="entry name" value="Tetratricopeptide repeat domain"/>
    <property type="match status" value="1"/>
</dbReference>
<dbReference type="EMBL" id="FNJQ01000028">
    <property type="protein sequence ID" value="SDP60580.1"/>
    <property type="molecule type" value="Genomic_DNA"/>
</dbReference>
<dbReference type="InterPro" id="IPR036457">
    <property type="entry name" value="PPM-type-like_dom_sf"/>
</dbReference>